<dbReference type="Gene3D" id="1.20.5.320">
    <property type="entry name" value="6-Phosphogluconate Dehydrogenase, domain 3"/>
    <property type="match status" value="1"/>
</dbReference>
<gene>
    <name evidence="4" type="ORF">niasHT_035530</name>
</gene>
<dbReference type="Proteomes" id="UP001620626">
    <property type="component" value="Unassembled WGS sequence"/>
</dbReference>
<evidence type="ECO:0000313" key="5">
    <source>
        <dbReference type="Proteomes" id="UP001620626"/>
    </source>
</evidence>
<dbReference type="EMBL" id="JBICBT010001223">
    <property type="protein sequence ID" value="KAL3077738.1"/>
    <property type="molecule type" value="Genomic_DNA"/>
</dbReference>
<accession>A0ABD2INF6</accession>
<dbReference type="InterPro" id="IPR002486">
    <property type="entry name" value="Col_cuticle_N"/>
</dbReference>
<feature type="region of interest" description="Disordered" evidence="2">
    <location>
        <begin position="141"/>
        <end position="169"/>
    </location>
</feature>
<evidence type="ECO:0000313" key="4">
    <source>
        <dbReference type="EMBL" id="KAL3077738.1"/>
    </source>
</evidence>
<name>A0ABD2INF6_9BILA</name>
<feature type="region of interest" description="Disordered" evidence="2">
    <location>
        <begin position="65"/>
        <end position="123"/>
    </location>
</feature>
<dbReference type="PANTHER" id="PTHR24637:SF428">
    <property type="entry name" value="SCAVENGER RECEPTOR CLASS A MEMBER 3"/>
    <property type="match status" value="1"/>
</dbReference>
<dbReference type="Pfam" id="PF01391">
    <property type="entry name" value="Collagen"/>
    <property type="match status" value="1"/>
</dbReference>
<feature type="compositionally biased region" description="Pro residues" evidence="2">
    <location>
        <begin position="224"/>
        <end position="242"/>
    </location>
</feature>
<evidence type="ECO:0000256" key="1">
    <source>
        <dbReference type="ARBA" id="ARBA00022737"/>
    </source>
</evidence>
<proteinExistence type="predicted"/>
<feature type="domain" description="Nematode cuticle collagen N-terminal" evidence="3">
    <location>
        <begin position="7"/>
        <end position="57"/>
    </location>
</feature>
<keyword evidence="1" id="KW-0677">Repeat</keyword>
<feature type="compositionally biased region" description="Basic and acidic residues" evidence="2">
    <location>
        <begin position="86"/>
        <end position="99"/>
    </location>
</feature>
<organism evidence="4 5">
    <name type="scientific">Heterodera trifolii</name>
    <dbReference type="NCBI Taxonomy" id="157864"/>
    <lineage>
        <taxon>Eukaryota</taxon>
        <taxon>Metazoa</taxon>
        <taxon>Ecdysozoa</taxon>
        <taxon>Nematoda</taxon>
        <taxon>Chromadorea</taxon>
        <taxon>Rhabditida</taxon>
        <taxon>Tylenchina</taxon>
        <taxon>Tylenchomorpha</taxon>
        <taxon>Tylenchoidea</taxon>
        <taxon>Heteroderidae</taxon>
        <taxon>Heteroderinae</taxon>
        <taxon>Heterodera</taxon>
    </lineage>
</organism>
<dbReference type="SMART" id="SM01088">
    <property type="entry name" value="Col_cuticle_N"/>
    <property type="match status" value="1"/>
</dbReference>
<feature type="compositionally biased region" description="Pro residues" evidence="2">
    <location>
        <begin position="141"/>
        <end position="154"/>
    </location>
</feature>
<comment type="caution">
    <text evidence="4">The sequence shown here is derived from an EMBL/GenBank/DDBJ whole genome shotgun (WGS) entry which is preliminary data.</text>
</comment>
<feature type="compositionally biased region" description="Basic and acidic residues" evidence="2">
    <location>
        <begin position="244"/>
        <end position="253"/>
    </location>
</feature>
<keyword evidence="5" id="KW-1185">Reference proteome</keyword>
<protein>
    <recommendedName>
        <fullName evidence="3">Nematode cuticle collagen N-terminal domain-containing protein</fullName>
    </recommendedName>
</protein>
<sequence length="344" mass="35440">MKVHVVPLVASSLAGISLLVALALIASIHNDVQQIWQQFDLEIDTFRAQTDQLWARLIALSQPKRRMSRATANAARRRSAGHRRQKTEDRDRGGRHESAGGHAPGTPFDFQSPGVPPSLQSNALHQGEGCNCSIGEANTCPPGPQGPPGVPGKPGPEGIPGMDGLNGREAEDVTPVSQDMGTCFFCPAGVQGNPGSAGRPGPKGHAGAKGQPGRTGRDGNPGMPGEPGPPGPLGDAGPPGPPGEKGRDTEKQIGKTGPRGVRGPPGPEGPAGDKGTDAPQGTEGPVGERGPAGPEGMMGVRGAHGDEGPTGRTGPDAEYCPCPQHLTEVGLQQQYYKVGRRQRL</sequence>
<reference evidence="4 5" key="1">
    <citation type="submission" date="2024-10" db="EMBL/GenBank/DDBJ databases">
        <authorList>
            <person name="Kim D."/>
        </authorList>
    </citation>
    <scope>NUCLEOTIDE SEQUENCE [LARGE SCALE GENOMIC DNA]</scope>
    <source>
        <strain evidence="4">BH-2024</strain>
    </source>
</reference>
<dbReference type="Pfam" id="PF01484">
    <property type="entry name" value="Col_cuticle_N"/>
    <property type="match status" value="1"/>
</dbReference>
<dbReference type="AlphaFoldDB" id="A0ABD2INF6"/>
<evidence type="ECO:0000259" key="3">
    <source>
        <dbReference type="SMART" id="SM01088"/>
    </source>
</evidence>
<evidence type="ECO:0000256" key="2">
    <source>
        <dbReference type="SAM" id="MobiDB-lite"/>
    </source>
</evidence>
<feature type="region of interest" description="Disordered" evidence="2">
    <location>
        <begin position="194"/>
        <end position="319"/>
    </location>
</feature>
<dbReference type="InterPro" id="IPR008160">
    <property type="entry name" value="Collagen"/>
</dbReference>
<dbReference type="PANTHER" id="PTHR24637">
    <property type="entry name" value="COLLAGEN"/>
    <property type="match status" value="1"/>
</dbReference>
<feature type="compositionally biased region" description="Basic residues" evidence="2">
    <location>
        <begin position="75"/>
        <end position="85"/>
    </location>
</feature>